<protein>
    <recommendedName>
        <fullName evidence="5">HTH tetR-type domain-containing protein</fullName>
    </recommendedName>
</protein>
<gene>
    <name evidence="6" type="ORF">GCM10009601_20700</name>
</gene>
<dbReference type="PRINTS" id="PR00455">
    <property type="entry name" value="HTHTETR"/>
</dbReference>
<keyword evidence="3" id="KW-0804">Transcription</keyword>
<evidence type="ECO:0000313" key="6">
    <source>
        <dbReference type="EMBL" id="GAA1421101.1"/>
    </source>
</evidence>
<evidence type="ECO:0000256" key="1">
    <source>
        <dbReference type="ARBA" id="ARBA00023015"/>
    </source>
</evidence>
<dbReference type="InterPro" id="IPR009057">
    <property type="entry name" value="Homeodomain-like_sf"/>
</dbReference>
<organism evidence="6 7">
    <name type="scientific">Streptomyces thermospinosisporus</name>
    <dbReference type="NCBI Taxonomy" id="161482"/>
    <lineage>
        <taxon>Bacteria</taxon>
        <taxon>Bacillati</taxon>
        <taxon>Actinomycetota</taxon>
        <taxon>Actinomycetes</taxon>
        <taxon>Kitasatosporales</taxon>
        <taxon>Streptomycetaceae</taxon>
        <taxon>Streptomyces</taxon>
    </lineage>
</organism>
<keyword evidence="1" id="KW-0805">Transcription regulation</keyword>
<dbReference type="InterPro" id="IPR050109">
    <property type="entry name" value="HTH-type_TetR-like_transc_reg"/>
</dbReference>
<feature type="DNA-binding region" description="H-T-H motif" evidence="4">
    <location>
        <begin position="26"/>
        <end position="45"/>
    </location>
</feature>
<dbReference type="PANTHER" id="PTHR30055">
    <property type="entry name" value="HTH-TYPE TRANSCRIPTIONAL REGULATOR RUTR"/>
    <property type="match status" value="1"/>
</dbReference>
<evidence type="ECO:0000256" key="4">
    <source>
        <dbReference type="PROSITE-ProRule" id="PRU00335"/>
    </source>
</evidence>
<dbReference type="Proteomes" id="UP001500973">
    <property type="component" value="Unassembled WGS sequence"/>
</dbReference>
<sequence>MSPELRRQMIVRSTLALIAEHGLALTTRQIALAAGISEATMFQVFADKDELLHACMVEAARPDEVLRELAGIPLDGSVTARLLEAAGALEAYLTRMGTVMAYLEASGHARAWRESAASTAGLREVHEAVESVVASLAALLAPEEDSLRLPPGQIAQAYFDLLFARSRVLGRPLSDSQLPGLVQLLVHGALMTTDAPRG</sequence>
<dbReference type="PROSITE" id="PS50977">
    <property type="entry name" value="HTH_TETR_2"/>
    <property type="match status" value="1"/>
</dbReference>
<keyword evidence="2 4" id="KW-0238">DNA-binding</keyword>
<evidence type="ECO:0000313" key="7">
    <source>
        <dbReference type="Proteomes" id="UP001500973"/>
    </source>
</evidence>
<reference evidence="6 7" key="1">
    <citation type="journal article" date="2019" name="Int. J. Syst. Evol. Microbiol.">
        <title>The Global Catalogue of Microorganisms (GCM) 10K type strain sequencing project: providing services to taxonomists for standard genome sequencing and annotation.</title>
        <authorList>
            <consortium name="The Broad Institute Genomics Platform"/>
            <consortium name="The Broad Institute Genome Sequencing Center for Infectious Disease"/>
            <person name="Wu L."/>
            <person name="Ma J."/>
        </authorList>
    </citation>
    <scope>NUCLEOTIDE SEQUENCE [LARGE SCALE GENOMIC DNA]</scope>
    <source>
        <strain evidence="6 7">JCM 11756</strain>
    </source>
</reference>
<dbReference type="PANTHER" id="PTHR30055:SF238">
    <property type="entry name" value="MYCOFACTOCIN BIOSYNTHESIS TRANSCRIPTIONAL REGULATOR MFTR-RELATED"/>
    <property type="match status" value="1"/>
</dbReference>
<dbReference type="InterPro" id="IPR001647">
    <property type="entry name" value="HTH_TetR"/>
</dbReference>
<keyword evidence="7" id="KW-1185">Reference proteome</keyword>
<dbReference type="SUPFAM" id="SSF46689">
    <property type="entry name" value="Homeodomain-like"/>
    <property type="match status" value="1"/>
</dbReference>
<proteinExistence type="predicted"/>
<evidence type="ECO:0000256" key="3">
    <source>
        <dbReference type="ARBA" id="ARBA00023163"/>
    </source>
</evidence>
<evidence type="ECO:0000256" key="2">
    <source>
        <dbReference type="ARBA" id="ARBA00023125"/>
    </source>
</evidence>
<evidence type="ECO:0000259" key="5">
    <source>
        <dbReference type="PROSITE" id="PS50977"/>
    </source>
</evidence>
<dbReference type="EMBL" id="BAAAIZ010000024">
    <property type="protein sequence ID" value="GAA1421101.1"/>
    <property type="molecule type" value="Genomic_DNA"/>
</dbReference>
<dbReference type="Pfam" id="PF00440">
    <property type="entry name" value="TetR_N"/>
    <property type="match status" value="1"/>
</dbReference>
<comment type="caution">
    <text evidence="6">The sequence shown here is derived from an EMBL/GenBank/DDBJ whole genome shotgun (WGS) entry which is preliminary data.</text>
</comment>
<accession>A0ABN1YRX3</accession>
<name>A0ABN1YRX3_9ACTN</name>
<feature type="domain" description="HTH tetR-type" evidence="5">
    <location>
        <begin position="4"/>
        <end position="63"/>
    </location>
</feature>
<dbReference type="Gene3D" id="1.10.357.10">
    <property type="entry name" value="Tetracycline Repressor, domain 2"/>
    <property type="match status" value="1"/>
</dbReference>